<feature type="domain" description="TRAP C4-dicarboxylate transport system permease DctM subunit" evidence="8">
    <location>
        <begin position="8"/>
        <end position="413"/>
    </location>
</feature>
<keyword evidence="4 7" id="KW-0812">Transmembrane</keyword>
<evidence type="ECO:0000313" key="9">
    <source>
        <dbReference type="EMBL" id="VCU54654.1"/>
    </source>
</evidence>
<feature type="transmembrane region" description="Helical" evidence="7">
    <location>
        <begin position="134"/>
        <end position="159"/>
    </location>
</feature>
<comment type="subcellular location">
    <subcellularLocation>
        <location evidence="1">Cell inner membrane</location>
        <topology evidence="1">Multi-pass membrane protein</topology>
    </subcellularLocation>
</comment>
<dbReference type="PIRSF" id="PIRSF006066">
    <property type="entry name" value="HI0050"/>
    <property type="match status" value="1"/>
</dbReference>
<organism evidence="9 10">
    <name type="scientific">Thermus thermophilus</name>
    <dbReference type="NCBI Taxonomy" id="274"/>
    <lineage>
        <taxon>Bacteria</taxon>
        <taxon>Thermotogati</taxon>
        <taxon>Deinococcota</taxon>
        <taxon>Deinococci</taxon>
        <taxon>Thermales</taxon>
        <taxon>Thermaceae</taxon>
        <taxon>Thermus</taxon>
    </lineage>
</organism>
<dbReference type="GO" id="GO:0005886">
    <property type="term" value="C:plasma membrane"/>
    <property type="evidence" value="ECO:0007669"/>
    <property type="project" value="UniProtKB-SubCell"/>
</dbReference>
<geneLocation type="plasmid" evidence="9 10">
    <name>4</name>
</geneLocation>
<reference evidence="9 10" key="1">
    <citation type="submission" date="2018-10" db="EMBL/GenBank/DDBJ databases">
        <authorList>
            <person name="Peiro R."/>
            <person name="Begona"/>
            <person name="Cbmso G."/>
            <person name="Lopez M."/>
            <person name="Gonzalez S."/>
            <person name="Sacristan E."/>
            <person name="Castillo E."/>
        </authorList>
    </citation>
    <scope>NUCLEOTIDE SEQUENCE [LARGE SCALE GENOMIC DNA]</scope>
    <source>
        <strain evidence="9">TTHNAR1</strain>
        <plasmid evidence="10">4</plasmid>
    </source>
</reference>
<name>A0A3P4AVZ5_THETH</name>
<dbReference type="Proteomes" id="UP000279841">
    <property type="component" value="Plasmid 4"/>
</dbReference>
<feature type="transmembrane region" description="Helical" evidence="7">
    <location>
        <begin position="110"/>
        <end position="127"/>
    </location>
</feature>
<evidence type="ECO:0000256" key="5">
    <source>
        <dbReference type="ARBA" id="ARBA00022989"/>
    </source>
</evidence>
<dbReference type="NCBIfam" id="TIGR00786">
    <property type="entry name" value="dctM"/>
    <property type="match status" value="1"/>
</dbReference>
<dbReference type="EMBL" id="LR027520">
    <property type="protein sequence ID" value="VCU54654.1"/>
    <property type="molecule type" value="Genomic_DNA"/>
</dbReference>
<feature type="transmembrane region" description="Helical" evidence="7">
    <location>
        <begin position="270"/>
        <end position="291"/>
    </location>
</feature>
<evidence type="ECO:0000256" key="3">
    <source>
        <dbReference type="ARBA" id="ARBA00022519"/>
    </source>
</evidence>
<evidence type="ECO:0000256" key="2">
    <source>
        <dbReference type="ARBA" id="ARBA00022475"/>
    </source>
</evidence>
<evidence type="ECO:0000313" key="10">
    <source>
        <dbReference type="Proteomes" id="UP000279841"/>
    </source>
</evidence>
<feature type="transmembrane region" description="Helical" evidence="7">
    <location>
        <begin position="171"/>
        <end position="191"/>
    </location>
</feature>
<keyword evidence="5 7" id="KW-1133">Transmembrane helix</keyword>
<dbReference type="PANTHER" id="PTHR33362:SF5">
    <property type="entry name" value="C4-DICARBOXYLATE TRAP TRANSPORTER LARGE PERMEASE PROTEIN DCTM"/>
    <property type="match status" value="1"/>
</dbReference>
<feature type="transmembrane region" description="Helical" evidence="7">
    <location>
        <begin position="395"/>
        <end position="414"/>
    </location>
</feature>
<accession>A0A3P4AVZ5</accession>
<dbReference type="PANTHER" id="PTHR33362">
    <property type="entry name" value="SIALIC ACID TRAP TRANSPORTER PERMEASE PROTEIN SIAT-RELATED"/>
    <property type="match status" value="1"/>
</dbReference>
<feature type="transmembrane region" description="Helical" evidence="7">
    <location>
        <begin position="357"/>
        <end position="383"/>
    </location>
</feature>
<keyword evidence="6 7" id="KW-0472">Membrane</keyword>
<feature type="transmembrane region" description="Helical" evidence="7">
    <location>
        <begin position="211"/>
        <end position="233"/>
    </location>
</feature>
<evidence type="ECO:0000256" key="7">
    <source>
        <dbReference type="SAM" id="Phobius"/>
    </source>
</evidence>
<dbReference type="GO" id="GO:0022857">
    <property type="term" value="F:transmembrane transporter activity"/>
    <property type="evidence" value="ECO:0007669"/>
    <property type="project" value="TreeGrafter"/>
</dbReference>
<feature type="transmembrane region" description="Helical" evidence="7">
    <location>
        <begin position="311"/>
        <end position="329"/>
    </location>
</feature>
<dbReference type="InterPro" id="IPR004681">
    <property type="entry name" value="TRAP_DctM"/>
</dbReference>
<evidence type="ECO:0000256" key="6">
    <source>
        <dbReference type="ARBA" id="ARBA00023136"/>
    </source>
</evidence>
<evidence type="ECO:0000256" key="1">
    <source>
        <dbReference type="ARBA" id="ARBA00004429"/>
    </source>
</evidence>
<evidence type="ECO:0000256" key="4">
    <source>
        <dbReference type="ARBA" id="ARBA00022692"/>
    </source>
</evidence>
<feature type="transmembrane region" description="Helical" evidence="7">
    <location>
        <begin position="239"/>
        <end position="258"/>
    </location>
</feature>
<protein>
    <submittedName>
        <fullName evidence="9">C4-dicarboxylate TRAP transporter large permease protein DctM</fullName>
    </submittedName>
</protein>
<keyword evidence="3" id="KW-0997">Cell inner membrane</keyword>
<evidence type="ECO:0000259" key="8">
    <source>
        <dbReference type="Pfam" id="PF06808"/>
    </source>
</evidence>
<gene>
    <name evidence="9" type="primary">dctM_1</name>
    <name evidence="9" type="ORF">TTHNP4_00062</name>
</gene>
<feature type="transmembrane region" description="Helical" evidence="7">
    <location>
        <begin position="50"/>
        <end position="69"/>
    </location>
</feature>
<dbReference type="Pfam" id="PF06808">
    <property type="entry name" value="DctM"/>
    <property type="match status" value="1"/>
</dbReference>
<proteinExistence type="predicted"/>
<dbReference type="AlphaFoldDB" id="A0A3P4AVZ5"/>
<dbReference type="RefSeq" id="WP_124105598.1">
    <property type="nucleotide sequence ID" value="NZ_LR027520.1"/>
</dbReference>
<keyword evidence="2" id="KW-1003">Cell membrane</keyword>
<keyword evidence="9" id="KW-0614">Plasmid</keyword>
<feature type="transmembrane region" description="Helical" evidence="7">
    <location>
        <begin position="334"/>
        <end position="351"/>
    </location>
</feature>
<sequence length="422" mass="44124">MGLGVLLIGLFLALLLLRVPVAAALGASAVCVIAAGGLGLQVVSFNFQAGIAKFPLLAIPFFILAGAVMDRAGIAERIVRLLLALMGGWRAGAAITTVLAGMFWGAVSGSGPATVAALGGILIPMMVRQGYAPGFAAGLVAASAELSIIIPPSIALIVYATLASTSVAQQFWAGILPGILIGGLLGLAAVLVVRARGWGEAVEVGVPRFHLFLEAVPGLLTPLVILGGIYGGVFTPTEAAAVGVFWGLFVGFFVYRTLRPAHLVPLLVEAGVSSAVVMAIVAWAGIFAWAADTVGLVGRASQVLLEWAGNPLVLMLVLNLFWLVLGMLLDAVSIYYLTLPILLPVMLHMGWDPVWMGIVMTVNMAIGQITPPVAVNLFVSARISGLPIEKIWREIWPFVLASAVGLLLLAYWPFLRRVLWGG</sequence>
<dbReference type="InterPro" id="IPR010656">
    <property type="entry name" value="DctM"/>
</dbReference>
<feature type="transmembrane region" description="Helical" evidence="7">
    <location>
        <begin position="81"/>
        <end position="104"/>
    </location>
</feature>